<dbReference type="GO" id="GO:0046464">
    <property type="term" value="P:acylglycerol catabolic process"/>
    <property type="evidence" value="ECO:0007669"/>
    <property type="project" value="TreeGrafter"/>
</dbReference>
<dbReference type="Proteomes" id="UP000310158">
    <property type="component" value="Unassembled WGS sequence"/>
</dbReference>
<dbReference type="GO" id="GO:0047372">
    <property type="term" value="F:monoacylglycerol lipase activity"/>
    <property type="evidence" value="ECO:0007669"/>
    <property type="project" value="TreeGrafter"/>
</dbReference>
<dbReference type="SUPFAM" id="SSF53474">
    <property type="entry name" value="alpha/beta-Hydrolases"/>
    <property type="match status" value="1"/>
</dbReference>
<comment type="caution">
    <text evidence="2">The sequence shown here is derived from an EMBL/GenBank/DDBJ whole genome shotgun (WGS) entry which is preliminary data.</text>
</comment>
<proteinExistence type="predicted"/>
<dbReference type="InterPro" id="IPR029063">
    <property type="entry name" value="SAM-dependent_MTases_sf"/>
</dbReference>
<dbReference type="PANTHER" id="PTHR43798">
    <property type="entry name" value="MONOACYLGLYCEROL LIPASE"/>
    <property type="match status" value="1"/>
</dbReference>
<organism evidence="2 3">
    <name type="scientific">Bondarzewia mesenterica</name>
    <dbReference type="NCBI Taxonomy" id="1095465"/>
    <lineage>
        <taxon>Eukaryota</taxon>
        <taxon>Fungi</taxon>
        <taxon>Dikarya</taxon>
        <taxon>Basidiomycota</taxon>
        <taxon>Agaricomycotina</taxon>
        <taxon>Agaricomycetes</taxon>
        <taxon>Russulales</taxon>
        <taxon>Bondarzewiaceae</taxon>
        <taxon>Bondarzewia</taxon>
    </lineage>
</organism>
<keyword evidence="3" id="KW-1185">Reference proteome</keyword>
<dbReference type="InterPro" id="IPR050266">
    <property type="entry name" value="AB_hydrolase_sf"/>
</dbReference>
<sequence length="499" mass="54980">MLLTSKDGTHVYADVAGNPSKPAIVFLHGLSLSSIVFDSLFSNPKLLDRYYLVRYDMRGHGRSGKPTNPKGYLSARFAEDYATVAAAFNLKKALFVGWSLGATAVCDIASHLPSDTLGGIVYLNALPYIGPIMGRIGTQVILGFQPGLITNDDVNLSLSTIVDFIESLFVKPDAVPFALKCSWMGCAVLQSPKVRALLLTRSQDPSDLFKLGAEGLPLLVLSGTVDSQVKGDVVVKEMQEQFKNVDFNMIEGGGHALFYEFPDQVINSIDSFASKVLEEQRWLLDLASQINSSSILHGFDIHDKLFPSSAPSNVSFSVNSVITLLQGWANRFDLVHQRLLKAALHDAEWPIVVTELFRVTRLGGWLQLVELDKWNSREATRSHQALVMHLFNARGMLYDCVEQLLMTLEQTRFTNVKVQKRGLAASAWAGLEGNEVRDNFIGVYGGMKTPILNARGFGIVDSEKAFDDLLNAVQREWDQTEGTEIEIVIICAQKPLALA</sequence>
<evidence type="ECO:0000259" key="1">
    <source>
        <dbReference type="Pfam" id="PF12697"/>
    </source>
</evidence>
<dbReference type="GO" id="GO:0016020">
    <property type="term" value="C:membrane"/>
    <property type="evidence" value="ECO:0007669"/>
    <property type="project" value="TreeGrafter"/>
</dbReference>
<name>A0A4S4L6F1_9AGAM</name>
<dbReference type="InterPro" id="IPR000073">
    <property type="entry name" value="AB_hydrolase_1"/>
</dbReference>
<protein>
    <recommendedName>
        <fullName evidence="1">AB hydrolase-1 domain-containing protein</fullName>
    </recommendedName>
</protein>
<dbReference type="PANTHER" id="PTHR43798:SF33">
    <property type="entry name" value="HYDROLASE, PUTATIVE (AFU_ORTHOLOGUE AFUA_2G14860)-RELATED"/>
    <property type="match status" value="1"/>
</dbReference>
<dbReference type="OrthoDB" id="408373at2759"/>
<dbReference type="Gene3D" id="3.40.50.1820">
    <property type="entry name" value="alpha/beta hydrolase"/>
    <property type="match status" value="1"/>
</dbReference>
<evidence type="ECO:0000313" key="3">
    <source>
        <dbReference type="Proteomes" id="UP000310158"/>
    </source>
</evidence>
<dbReference type="Gene3D" id="3.40.50.150">
    <property type="entry name" value="Vaccinia Virus protein VP39"/>
    <property type="match status" value="1"/>
</dbReference>
<dbReference type="Pfam" id="PF12697">
    <property type="entry name" value="Abhydrolase_6"/>
    <property type="match status" value="1"/>
</dbReference>
<dbReference type="InterPro" id="IPR029058">
    <property type="entry name" value="AB_hydrolase_fold"/>
</dbReference>
<dbReference type="EMBL" id="SGPL01000819">
    <property type="protein sequence ID" value="THH06994.1"/>
    <property type="molecule type" value="Genomic_DNA"/>
</dbReference>
<accession>A0A4S4L6F1</accession>
<evidence type="ECO:0000313" key="2">
    <source>
        <dbReference type="EMBL" id="THH06994.1"/>
    </source>
</evidence>
<reference evidence="2 3" key="1">
    <citation type="submission" date="2019-02" db="EMBL/GenBank/DDBJ databases">
        <title>Genome sequencing of the rare red list fungi Bondarzewia mesenterica.</title>
        <authorList>
            <person name="Buettner E."/>
            <person name="Kellner H."/>
        </authorList>
    </citation>
    <scope>NUCLEOTIDE SEQUENCE [LARGE SCALE GENOMIC DNA]</scope>
    <source>
        <strain evidence="2 3">DSM 108281</strain>
    </source>
</reference>
<gene>
    <name evidence="2" type="ORF">EW146_g9449</name>
</gene>
<dbReference type="AlphaFoldDB" id="A0A4S4L6F1"/>
<feature type="domain" description="AB hydrolase-1" evidence="1">
    <location>
        <begin position="24"/>
        <end position="266"/>
    </location>
</feature>
<dbReference type="SUPFAM" id="SSF53335">
    <property type="entry name" value="S-adenosyl-L-methionine-dependent methyltransferases"/>
    <property type="match status" value="1"/>
</dbReference>